<gene>
    <name evidence="2" type="ordered locus">AM1_1732</name>
</gene>
<feature type="domain" description="DUF4178" evidence="1">
    <location>
        <begin position="49"/>
        <end position="181"/>
    </location>
</feature>
<dbReference type="HOGENOM" id="CLU_096023_2_0_3"/>
<accession>B0CC68</accession>
<dbReference type="Proteomes" id="UP000000268">
    <property type="component" value="Chromosome"/>
</dbReference>
<dbReference type="KEGG" id="amr:AM1_1732"/>
<dbReference type="eggNOG" id="ENOG502ZQSW">
    <property type="taxonomic scope" value="Bacteria"/>
</dbReference>
<dbReference type="Pfam" id="PF13785">
    <property type="entry name" value="DUF4178"/>
    <property type="match status" value="1"/>
</dbReference>
<keyword evidence="3" id="KW-1185">Reference proteome</keyword>
<organism evidence="2 3">
    <name type="scientific">Acaryochloris marina (strain MBIC 11017)</name>
    <dbReference type="NCBI Taxonomy" id="329726"/>
    <lineage>
        <taxon>Bacteria</taxon>
        <taxon>Bacillati</taxon>
        <taxon>Cyanobacteriota</taxon>
        <taxon>Cyanophyceae</taxon>
        <taxon>Acaryochloridales</taxon>
        <taxon>Acaryochloridaceae</taxon>
        <taxon>Acaryochloris</taxon>
    </lineage>
</organism>
<evidence type="ECO:0000313" key="3">
    <source>
        <dbReference type="Proteomes" id="UP000000268"/>
    </source>
</evidence>
<dbReference type="EMBL" id="CP000828">
    <property type="protein sequence ID" value="ABW26753.1"/>
    <property type="molecule type" value="Genomic_DNA"/>
</dbReference>
<evidence type="ECO:0000259" key="1">
    <source>
        <dbReference type="Pfam" id="PF13785"/>
    </source>
</evidence>
<dbReference type="STRING" id="329726.AM1_1732"/>
<proteinExistence type="predicted"/>
<evidence type="ECO:0000313" key="2">
    <source>
        <dbReference type="EMBL" id="ABW26753.1"/>
    </source>
</evidence>
<protein>
    <recommendedName>
        <fullName evidence="1">DUF4178 domain-containing protein</fullName>
    </recommendedName>
</protein>
<sequence>MAYLWLFIIIMGVLGVVIYMRQQSGKSLPFASQPQALPSLERTVFTLEVGDIVQHMGTDWIVEGKLVYDDQGYSWLEYLLQDGNRRQWLSVEEDDVVEVALLEVTTALEVGTNPPPELTFANETYRHKGSGMAQMTRKGTTLNRNAERCQYFDYQGPNDKILSIENWDGDIEVTIGQKIHPSMLTLLPGDGRRIYGA</sequence>
<reference evidence="2 3" key="1">
    <citation type="journal article" date="2008" name="Proc. Natl. Acad. Sci. U.S.A.">
        <title>Niche adaptation and genome expansion in the chlorophyll d-producing cyanobacterium Acaryochloris marina.</title>
        <authorList>
            <person name="Swingley W.D."/>
            <person name="Chen M."/>
            <person name="Cheung P.C."/>
            <person name="Conrad A.L."/>
            <person name="Dejesa L.C."/>
            <person name="Hao J."/>
            <person name="Honchak B.M."/>
            <person name="Karbach L.E."/>
            <person name="Kurdoglu A."/>
            <person name="Lahiri S."/>
            <person name="Mastrian S.D."/>
            <person name="Miyashita H."/>
            <person name="Page L."/>
            <person name="Ramakrishna P."/>
            <person name="Satoh S."/>
            <person name="Sattley W.M."/>
            <person name="Shimada Y."/>
            <person name="Taylor H.L."/>
            <person name="Tomo T."/>
            <person name="Tsuchiya T."/>
            <person name="Wang Z.T."/>
            <person name="Raymond J."/>
            <person name="Mimuro M."/>
            <person name="Blankenship R.E."/>
            <person name="Touchman J.W."/>
        </authorList>
    </citation>
    <scope>NUCLEOTIDE SEQUENCE [LARGE SCALE GENOMIC DNA]</scope>
    <source>
        <strain evidence="3">MBIC 11017</strain>
    </source>
</reference>
<dbReference type="OrthoDB" id="3775810at2"/>
<dbReference type="InterPro" id="IPR025235">
    <property type="entry name" value="DUF4178"/>
</dbReference>
<dbReference type="RefSeq" id="WP_012162270.1">
    <property type="nucleotide sequence ID" value="NC_009925.1"/>
</dbReference>
<dbReference type="AlphaFoldDB" id="B0CC68"/>
<name>B0CC68_ACAM1</name>